<dbReference type="InterPro" id="IPR050858">
    <property type="entry name" value="Mal-CoA-ACP_Trans/PKS_FabD"/>
</dbReference>
<dbReference type="AlphaFoldDB" id="A0A562VM09"/>
<dbReference type="Gene3D" id="3.30.70.250">
    <property type="entry name" value="Malonyl-CoA ACP transacylase, ACP-binding"/>
    <property type="match status" value="1"/>
</dbReference>
<dbReference type="SMART" id="SM00827">
    <property type="entry name" value="PKS_AT"/>
    <property type="match status" value="1"/>
</dbReference>
<reference evidence="6 7" key="1">
    <citation type="submission" date="2019-07" db="EMBL/GenBank/DDBJ databases">
        <title>Genomic Encyclopedia of Archaeal and Bacterial Type Strains, Phase II (KMG-II): from individual species to whole genera.</title>
        <authorList>
            <person name="Goeker M."/>
        </authorList>
    </citation>
    <scope>NUCLEOTIDE SEQUENCE [LARGE SCALE GENOMIC DNA]</scope>
    <source>
        <strain evidence="6 7">ATCC BAA-1139</strain>
    </source>
</reference>
<protein>
    <recommendedName>
        <fullName evidence="1">[acyl-carrier-protein] S-malonyltransferase</fullName>
        <ecNumber evidence="1">2.3.1.39</ecNumber>
    </recommendedName>
</protein>
<dbReference type="EC" id="2.3.1.39" evidence="1"/>
<evidence type="ECO:0000256" key="4">
    <source>
        <dbReference type="ARBA" id="ARBA00048462"/>
    </source>
</evidence>
<evidence type="ECO:0000313" key="7">
    <source>
        <dbReference type="Proteomes" id="UP000319449"/>
    </source>
</evidence>
<sequence length="279" mass="30302">MICFMFPGQPLSLDGTVPVDADFAEIARLTFDRTGLDLGSFSWSGVPATEHVALQVYGTAMSLYRYRSLHQQGQKPAIIAEHSMGIYAAMAASGAVAEGDALELVWRIGSCMAGMGQGREYALGCATGLTRAPLLAIAENCGVYLANQNTSRHFLLAGDRHAIECAMAEALSAGAFSARTVPCDAPLHTPLLEEISDALRDIVRDYRFVEPTLPLMSHIDQDFLTAADLPEFLVRELCLPVDWEKTYLALRRAGVTQFVEVGAGDALRKYNRWIASELG</sequence>
<dbReference type="SUPFAM" id="SSF52151">
    <property type="entry name" value="FabD/lysophospholipase-like"/>
    <property type="match status" value="1"/>
</dbReference>
<dbReference type="InterPro" id="IPR014043">
    <property type="entry name" value="Acyl_transferase_dom"/>
</dbReference>
<comment type="catalytic activity">
    <reaction evidence="4">
        <text>holo-[ACP] + malonyl-CoA = malonyl-[ACP] + CoA</text>
        <dbReference type="Rhea" id="RHEA:41792"/>
        <dbReference type="Rhea" id="RHEA-COMP:9623"/>
        <dbReference type="Rhea" id="RHEA-COMP:9685"/>
        <dbReference type="ChEBI" id="CHEBI:57287"/>
        <dbReference type="ChEBI" id="CHEBI:57384"/>
        <dbReference type="ChEBI" id="CHEBI:64479"/>
        <dbReference type="ChEBI" id="CHEBI:78449"/>
        <dbReference type="EC" id="2.3.1.39"/>
    </reaction>
</comment>
<evidence type="ECO:0000256" key="3">
    <source>
        <dbReference type="ARBA" id="ARBA00023315"/>
    </source>
</evidence>
<dbReference type="Gene3D" id="3.40.366.10">
    <property type="entry name" value="Malonyl-Coenzyme A Acyl Carrier Protein, domain 2"/>
    <property type="match status" value="1"/>
</dbReference>
<evidence type="ECO:0000256" key="1">
    <source>
        <dbReference type="ARBA" id="ARBA00013258"/>
    </source>
</evidence>
<dbReference type="GO" id="GO:0004314">
    <property type="term" value="F:[acyl-carrier-protein] S-malonyltransferase activity"/>
    <property type="evidence" value="ECO:0007669"/>
    <property type="project" value="UniProtKB-EC"/>
</dbReference>
<dbReference type="InterPro" id="IPR001227">
    <property type="entry name" value="Ac_transferase_dom_sf"/>
</dbReference>
<dbReference type="GO" id="GO:0006633">
    <property type="term" value="P:fatty acid biosynthetic process"/>
    <property type="evidence" value="ECO:0007669"/>
    <property type="project" value="TreeGrafter"/>
</dbReference>
<name>A0A562VM09_9BACT</name>
<dbReference type="OrthoDB" id="5393437at2"/>
<dbReference type="InterPro" id="IPR016036">
    <property type="entry name" value="Malonyl_transacylase_ACP-bd"/>
</dbReference>
<feature type="domain" description="Malonyl-CoA:ACP transacylase (MAT)" evidence="5">
    <location>
        <begin position="5"/>
        <end position="279"/>
    </location>
</feature>
<proteinExistence type="predicted"/>
<evidence type="ECO:0000313" key="6">
    <source>
        <dbReference type="EMBL" id="TWJ19003.1"/>
    </source>
</evidence>
<dbReference type="InterPro" id="IPR016035">
    <property type="entry name" value="Acyl_Trfase/lysoPLipase"/>
</dbReference>
<dbReference type="EMBL" id="VLLN01000012">
    <property type="protein sequence ID" value="TWJ19003.1"/>
    <property type="molecule type" value="Genomic_DNA"/>
</dbReference>
<dbReference type="Proteomes" id="UP000319449">
    <property type="component" value="Unassembled WGS sequence"/>
</dbReference>
<evidence type="ECO:0000256" key="2">
    <source>
        <dbReference type="ARBA" id="ARBA00022679"/>
    </source>
</evidence>
<dbReference type="SUPFAM" id="SSF55048">
    <property type="entry name" value="Probable ACP-binding domain of malonyl-CoA ACP transacylase"/>
    <property type="match status" value="1"/>
</dbReference>
<dbReference type="GO" id="GO:0005829">
    <property type="term" value="C:cytosol"/>
    <property type="evidence" value="ECO:0007669"/>
    <property type="project" value="TreeGrafter"/>
</dbReference>
<gene>
    <name evidence="6" type="ORF">JN12_02221</name>
</gene>
<comment type="caution">
    <text evidence="6">The sequence shown here is derived from an EMBL/GenBank/DDBJ whole genome shotgun (WGS) entry which is preliminary data.</text>
</comment>
<keyword evidence="7" id="KW-1185">Reference proteome</keyword>
<keyword evidence="2" id="KW-0808">Transferase</keyword>
<dbReference type="Pfam" id="PF00698">
    <property type="entry name" value="Acyl_transf_1"/>
    <property type="match status" value="1"/>
</dbReference>
<evidence type="ECO:0000259" key="5">
    <source>
        <dbReference type="SMART" id="SM00827"/>
    </source>
</evidence>
<dbReference type="RefSeq" id="WP_145022662.1">
    <property type="nucleotide sequence ID" value="NZ_VLLN01000012.1"/>
</dbReference>
<accession>A0A562VM09</accession>
<dbReference type="PANTHER" id="PTHR42681">
    <property type="entry name" value="MALONYL-COA-ACYL CARRIER PROTEIN TRANSACYLASE, MITOCHONDRIAL"/>
    <property type="match status" value="1"/>
</dbReference>
<keyword evidence="3" id="KW-0012">Acyltransferase</keyword>
<dbReference type="PANTHER" id="PTHR42681:SF1">
    <property type="entry name" value="MALONYL-COA-ACYL CARRIER PROTEIN TRANSACYLASE, MITOCHONDRIAL"/>
    <property type="match status" value="1"/>
</dbReference>
<organism evidence="6 7">
    <name type="scientific">Geobacter argillaceus</name>
    <dbReference type="NCBI Taxonomy" id="345631"/>
    <lineage>
        <taxon>Bacteria</taxon>
        <taxon>Pseudomonadati</taxon>
        <taxon>Thermodesulfobacteriota</taxon>
        <taxon>Desulfuromonadia</taxon>
        <taxon>Geobacterales</taxon>
        <taxon>Geobacteraceae</taxon>
        <taxon>Geobacter</taxon>
    </lineage>
</organism>